<dbReference type="CDD" id="cd09020">
    <property type="entry name" value="D-hex-6-P-epi_like"/>
    <property type="match status" value="1"/>
</dbReference>
<gene>
    <name evidence="6" type="primary">yeaD</name>
    <name evidence="6" type="ORF">NCTC5908_00077</name>
</gene>
<feature type="active site" evidence="5">
    <location>
        <position position="253"/>
    </location>
</feature>
<dbReference type="GO" id="GO:0005975">
    <property type="term" value="P:carbohydrate metabolic process"/>
    <property type="evidence" value="ECO:0007669"/>
    <property type="project" value="InterPro"/>
</dbReference>
<evidence type="ECO:0000256" key="5">
    <source>
        <dbReference type="PIRSR" id="PIRSR016020-1"/>
    </source>
</evidence>
<keyword evidence="3 4" id="KW-0413">Isomerase</keyword>
<dbReference type="STRING" id="732.ADJ80_09210"/>
<evidence type="ECO:0000256" key="1">
    <source>
        <dbReference type="ARBA" id="ARBA00001096"/>
    </source>
</evidence>
<dbReference type="PANTHER" id="PTHR11122">
    <property type="entry name" value="APOSPORY-ASSOCIATED PROTEIN C-RELATED"/>
    <property type="match status" value="1"/>
</dbReference>
<evidence type="ECO:0000313" key="7">
    <source>
        <dbReference type="Proteomes" id="UP000253728"/>
    </source>
</evidence>
<dbReference type="GeneID" id="49636210"/>
<dbReference type="RefSeq" id="WP_050332825.1">
    <property type="nucleotide sequence ID" value="NZ_LS483485.1"/>
</dbReference>
<evidence type="ECO:0000256" key="4">
    <source>
        <dbReference type="PIRNR" id="PIRNR016020"/>
    </source>
</evidence>
<evidence type="ECO:0000256" key="3">
    <source>
        <dbReference type="ARBA" id="ARBA00023235"/>
    </source>
</evidence>
<organism evidence="6 7">
    <name type="scientific">Aggregatibacter aphrophilus</name>
    <name type="common">Haemophilus aphrophilus</name>
    <dbReference type="NCBI Taxonomy" id="732"/>
    <lineage>
        <taxon>Bacteria</taxon>
        <taxon>Pseudomonadati</taxon>
        <taxon>Pseudomonadota</taxon>
        <taxon>Gammaproteobacteria</taxon>
        <taxon>Pasteurellales</taxon>
        <taxon>Pasteurellaceae</taxon>
        <taxon>Aggregatibacter</taxon>
    </lineage>
</organism>
<dbReference type="GO" id="GO:0047938">
    <property type="term" value="F:glucose-6-phosphate 1-epimerase activity"/>
    <property type="evidence" value="ECO:0007669"/>
    <property type="project" value="UniProtKB-UniRule"/>
</dbReference>
<dbReference type="InterPro" id="IPR014718">
    <property type="entry name" value="GH-type_carb-bd"/>
</dbReference>
<evidence type="ECO:0000256" key="2">
    <source>
        <dbReference type="ARBA" id="ARBA00005866"/>
    </source>
</evidence>
<comment type="catalytic activity">
    <reaction evidence="1">
        <text>alpha-D-glucose 6-phosphate = beta-D-glucose 6-phosphate</text>
        <dbReference type="Rhea" id="RHEA:16249"/>
        <dbReference type="ChEBI" id="CHEBI:58225"/>
        <dbReference type="ChEBI" id="CHEBI:58247"/>
        <dbReference type="EC" id="5.1.3.15"/>
    </reaction>
</comment>
<dbReference type="InterPro" id="IPR011013">
    <property type="entry name" value="Gal_mutarotase_sf_dom"/>
</dbReference>
<dbReference type="InterPro" id="IPR025532">
    <property type="entry name" value="G6P_1-epimerase"/>
</dbReference>
<protein>
    <recommendedName>
        <fullName evidence="4">Putative glucose-6-phosphate 1-epimerase</fullName>
        <ecNumber evidence="4">5.1.3.15</ecNumber>
    </recommendedName>
</protein>
<dbReference type="AlphaFoldDB" id="A0A336N3S3"/>
<dbReference type="PIRSF" id="PIRSF016020">
    <property type="entry name" value="PHexose_mutarotase"/>
    <property type="match status" value="1"/>
</dbReference>
<dbReference type="GO" id="GO:0030246">
    <property type="term" value="F:carbohydrate binding"/>
    <property type="evidence" value="ECO:0007669"/>
    <property type="project" value="UniProtKB-UniRule"/>
</dbReference>
<dbReference type="Pfam" id="PF01263">
    <property type="entry name" value="Aldose_epim"/>
    <property type="match status" value="1"/>
</dbReference>
<dbReference type="EC" id="5.1.3.15" evidence="4"/>
<dbReference type="InterPro" id="IPR008183">
    <property type="entry name" value="Aldose_1/G6P_1-epimerase"/>
</dbReference>
<feature type="active site" evidence="5">
    <location>
        <position position="155"/>
    </location>
</feature>
<name>A0A336N3S3_AGGAP</name>
<dbReference type="SUPFAM" id="SSF74650">
    <property type="entry name" value="Galactose mutarotase-like"/>
    <property type="match status" value="1"/>
</dbReference>
<dbReference type="Gene3D" id="2.70.98.10">
    <property type="match status" value="1"/>
</dbReference>
<proteinExistence type="inferred from homology"/>
<dbReference type="PANTHER" id="PTHR11122:SF13">
    <property type="entry name" value="GLUCOSE-6-PHOSPHATE 1-EPIMERASE"/>
    <property type="match status" value="1"/>
</dbReference>
<reference evidence="6 7" key="1">
    <citation type="submission" date="2018-06" db="EMBL/GenBank/DDBJ databases">
        <authorList>
            <consortium name="Pathogen Informatics"/>
            <person name="Doyle S."/>
        </authorList>
    </citation>
    <scope>NUCLEOTIDE SEQUENCE [LARGE SCALE GENOMIC DNA]</scope>
    <source>
        <strain evidence="6 7">NCTC5908</strain>
    </source>
</reference>
<dbReference type="EMBL" id="UFSP01000001">
    <property type="protein sequence ID" value="SSY92754.1"/>
    <property type="molecule type" value="Genomic_DNA"/>
</dbReference>
<accession>A0A336N3S3</accession>
<comment type="similarity">
    <text evidence="2 4">Belongs to the glucose-6-phosphate 1-epimerase family.</text>
</comment>
<dbReference type="Proteomes" id="UP000253728">
    <property type="component" value="Unassembled WGS sequence"/>
</dbReference>
<sequence length="274" mass="30949">MTVNIQLQQQITPELSLYAYNDIPVLHLQHAFGSAKIALQGAHLFSWQPTQCQQDVLWLSEIEPFETGTAIRGGVPICYPWFGNAGTPAHGFARTSLWQLSDYEIRTDKVRLVFSLFSALNIVLAKVEIQFSEQCELRFTHYGDSTMKNVQVALHSYFNVADINRTQIANLPTECFNSLSQSQEIVPSPRAIRENVDCIYTAPQQPTEVHDIGNHRIITIEHLNAGNVVLWNPWHKTTSNMAENGYQTMVCVETARIDEYLQTGETVAVRLSVK</sequence>
<evidence type="ECO:0000313" key="6">
    <source>
        <dbReference type="EMBL" id="SSY92754.1"/>
    </source>
</evidence>